<reference evidence="2 3" key="1">
    <citation type="submission" date="2021-02" db="EMBL/GenBank/DDBJ databases">
        <authorList>
            <person name="Han P."/>
        </authorList>
    </citation>
    <scope>NUCLEOTIDE SEQUENCE [LARGE SCALE GENOMIC DNA]</scope>
    <source>
        <strain evidence="2">Candidatus Nitrospira sp. ZN2</strain>
    </source>
</reference>
<sequence>MVGGPATRGLVGLSPEQTSAVSVLRYHGDMLKRKRYSAEPLSQPTRQAGKYERHREPTRIS</sequence>
<accession>A0ABM8R587</accession>
<proteinExistence type="predicted"/>
<evidence type="ECO:0000313" key="2">
    <source>
        <dbReference type="EMBL" id="CAE6733278.1"/>
    </source>
</evidence>
<evidence type="ECO:0000313" key="3">
    <source>
        <dbReference type="Proteomes" id="UP000675880"/>
    </source>
</evidence>
<evidence type="ECO:0000256" key="1">
    <source>
        <dbReference type="SAM" id="MobiDB-lite"/>
    </source>
</evidence>
<gene>
    <name evidence="2" type="ORF">NSPZN2_100464</name>
</gene>
<dbReference type="EMBL" id="CAJNBJ010000002">
    <property type="protein sequence ID" value="CAE6733278.1"/>
    <property type="molecule type" value="Genomic_DNA"/>
</dbReference>
<organism evidence="2 3">
    <name type="scientific">Nitrospira defluvii</name>
    <dbReference type="NCBI Taxonomy" id="330214"/>
    <lineage>
        <taxon>Bacteria</taxon>
        <taxon>Pseudomonadati</taxon>
        <taxon>Nitrospirota</taxon>
        <taxon>Nitrospiria</taxon>
        <taxon>Nitrospirales</taxon>
        <taxon>Nitrospiraceae</taxon>
        <taxon>Nitrospira</taxon>
    </lineage>
</organism>
<dbReference type="Proteomes" id="UP000675880">
    <property type="component" value="Unassembled WGS sequence"/>
</dbReference>
<evidence type="ECO:0008006" key="4">
    <source>
        <dbReference type="Google" id="ProtNLM"/>
    </source>
</evidence>
<name>A0ABM8R587_9BACT</name>
<feature type="compositionally biased region" description="Basic and acidic residues" evidence="1">
    <location>
        <begin position="49"/>
        <end position="61"/>
    </location>
</feature>
<protein>
    <recommendedName>
        <fullName evidence="4">Transposase</fullName>
    </recommendedName>
</protein>
<feature type="region of interest" description="Disordered" evidence="1">
    <location>
        <begin position="33"/>
        <end position="61"/>
    </location>
</feature>
<comment type="caution">
    <text evidence="2">The sequence shown here is derived from an EMBL/GenBank/DDBJ whole genome shotgun (WGS) entry which is preliminary data.</text>
</comment>
<keyword evidence="3" id="KW-1185">Reference proteome</keyword>